<dbReference type="AlphaFoldDB" id="A0A9P7VN64"/>
<dbReference type="EMBL" id="MU250544">
    <property type="protein sequence ID" value="KAG7443618.1"/>
    <property type="molecule type" value="Genomic_DNA"/>
</dbReference>
<organism evidence="1 2">
    <name type="scientific">Guyanagaster necrorhizus</name>
    <dbReference type="NCBI Taxonomy" id="856835"/>
    <lineage>
        <taxon>Eukaryota</taxon>
        <taxon>Fungi</taxon>
        <taxon>Dikarya</taxon>
        <taxon>Basidiomycota</taxon>
        <taxon>Agaricomycotina</taxon>
        <taxon>Agaricomycetes</taxon>
        <taxon>Agaricomycetidae</taxon>
        <taxon>Agaricales</taxon>
        <taxon>Marasmiineae</taxon>
        <taxon>Physalacriaceae</taxon>
        <taxon>Guyanagaster</taxon>
    </lineage>
</organism>
<reference evidence="1" key="1">
    <citation type="submission" date="2020-11" db="EMBL/GenBank/DDBJ databases">
        <title>Adaptations for nitrogen fixation in a non-lichenized fungal sporocarp promotes dispersal by wood-feeding termites.</title>
        <authorList>
            <consortium name="DOE Joint Genome Institute"/>
            <person name="Koch R.A."/>
            <person name="Yoon G."/>
            <person name="Arayal U."/>
            <person name="Lail K."/>
            <person name="Amirebrahimi M."/>
            <person name="Labutti K."/>
            <person name="Lipzen A."/>
            <person name="Riley R."/>
            <person name="Barry K."/>
            <person name="Henrissat B."/>
            <person name="Grigoriev I.V."/>
            <person name="Herr J.R."/>
            <person name="Aime M.C."/>
        </authorList>
    </citation>
    <scope>NUCLEOTIDE SEQUENCE</scope>
    <source>
        <strain evidence="1">MCA 3950</strain>
    </source>
</reference>
<protein>
    <submittedName>
        <fullName evidence="1">Uncharacterized protein</fullName>
    </submittedName>
</protein>
<evidence type="ECO:0000313" key="2">
    <source>
        <dbReference type="Proteomes" id="UP000812287"/>
    </source>
</evidence>
<sequence length="89" mass="9590">MDVSIVCVLIFSLSQFHHNQIVPFLSGLSVTSQPSKLPFAGRQLGEAPAASGNADADHATVSRMQTWESRKSTAWSPYLNVDNTGFGLP</sequence>
<gene>
    <name evidence="1" type="ORF">BT62DRAFT_934856</name>
</gene>
<dbReference type="GeneID" id="66109098"/>
<evidence type="ECO:0000313" key="1">
    <source>
        <dbReference type="EMBL" id="KAG7443618.1"/>
    </source>
</evidence>
<accession>A0A9P7VN64</accession>
<comment type="caution">
    <text evidence="1">The sequence shown here is derived from an EMBL/GenBank/DDBJ whole genome shotgun (WGS) entry which is preliminary data.</text>
</comment>
<keyword evidence="2" id="KW-1185">Reference proteome</keyword>
<dbReference type="Proteomes" id="UP000812287">
    <property type="component" value="Unassembled WGS sequence"/>
</dbReference>
<name>A0A9P7VN64_9AGAR</name>
<dbReference type="RefSeq" id="XP_043037118.1">
    <property type="nucleotide sequence ID" value="XM_043186801.1"/>
</dbReference>
<proteinExistence type="predicted"/>